<keyword evidence="2" id="KW-1185">Reference proteome</keyword>
<reference evidence="1" key="1">
    <citation type="submission" date="2022-05" db="EMBL/GenBank/DDBJ databases">
        <title>Chromosome-level genome of Chaenocephalus aceratus.</title>
        <authorList>
            <person name="Park H."/>
        </authorList>
    </citation>
    <scope>NUCLEOTIDE SEQUENCE</scope>
    <source>
        <strain evidence="1">KU_202001</strain>
    </source>
</reference>
<name>A0ACB9XTC0_CHAAC</name>
<dbReference type="Proteomes" id="UP001057452">
    <property type="component" value="Chromosome 3"/>
</dbReference>
<evidence type="ECO:0000313" key="2">
    <source>
        <dbReference type="Proteomes" id="UP001057452"/>
    </source>
</evidence>
<sequence length="82" mass="8919">MGGGSSVRHFQADKDGSDIPAGKYDLVVTDSACPPLVEKNVTSQEVPLVSPEWIIQSVIRGERMGFHSKPQYHHDYSSSSSS</sequence>
<proteinExistence type="predicted"/>
<protein>
    <submittedName>
        <fullName evidence="1">Uncharacterized protein</fullName>
    </submittedName>
</protein>
<dbReference type="EMBL" id="CM043787">
    <property type="protein sequence ID" value="KAI4830484.1"/>
    <property type="molecule type" value="Genomic_DNA"/>
</dbReference>
<comment type="caution">
    <text evidence="1">The sequence shown here is derived from an EMBL/GenBank/DDBJ whole genome shotgun (WGS) entry which is preliminary data.</text>
</comment>
<evidence type="ECO:0000313" key="1">
    <source>
        <dbReference type="EMBL" id="KAI4830484.1"/>
    </source>
</evidence>
<accession>A0ACB9XTC0</accession>
<gene>
    <name evidence="1" type="ORF">KUCAC02_002114</name>
</gene>
<organism evidence="1 2">
    <name type="scientific">Chaenocephalus aceratus</name>
    <name type="common">Blackfin icefish</name>
    <name type="synonym">Chaenichthys aceratus</name>
    <dbReference type="NCBI Taxonomy" id="36190"/>
    <lineage>
        <taxon>Eukaryota</taxon>
        <taxon>Metazoa</taxon>
        <taxon>Chordata</taxon>
        <taxon>Craniata</taxon>
        <taxon>Vertebrata</taxon>
        <taxon>Euteleostomi</taxon>
        <taxon>Actinopterygii</taxon>
        <taxon>Neopterygii</taxon>
        <taxon>Teleostei</taxon>
        <taxon>Neoteleostei</taxon>
        <taxon>Acanthomorphata</taxon>
        <taxon>Eupercaria</taxon>
        <taxon>Perciformes</taxon>
        <taxon>Notothenioidei</taxon>
        <taxon>Channichthyidae</taxon>
        <taxon>Chaenocephalus</taxon>
    </lineage>
</organism>